<dbReference type="GO" id="GO:0016787">
    <property type="term" value="F:hydrolase activity"/>
    <property type="evidence" value="ECO:0007669"/>
    <property type="project" value="UniProtKB-KW"/>
</dbReference>
<sequence>LGISMELTLARPSAMIVSLRFIKNFADIAAPLHDLPKGGQPEFCWTPVADEAFNDLKSRLCSAPILSLPDFSVPFTIYTDARDFGLGAVLSQRRGENEYVIAYDSWTFTPAERNYSTTEKKCLAIAWTVNYWRPYLLGKTFDIVTDHQSLTWLQGLKEPKDRLARWILALQEYDFEIRHRPDQSEDEDLMVAVNGTEVCTSWSKAEIIKAQQDDPRFSGIMQKLSCSDDLPEERNDHDNSKEIGERRRCRQLCSQLEMVDGFYTVV</sequence>
<dbReference type="Gene3D" id="3.30.70.270">
    <property type="match status" value="1"/>
</dbReference>
<gene>
    <name evidence="7" type="ORF">PACLA_8A024657</name>
</gene>
<evidence type="ECO:0000256" key="1">
    <source>
        <dbReference type="ARBA" id="ARBA00022679"/>
    </source>
</evidence>
<comment type="caution">
    <text evidence="7">The sequence shown here is derived from an EMBL/GenBank/DDBJ whole genome shotgun (WGS) entry which is preliminary data.</text>
</comment>
<organism evidence="7 8">
    <name type="scientific">Paramuricea clavata</name>
    <name type="common">Red gorgonian</name>
    <name type="synonym">Violescent sea-whip</name>
    <dbReference type="NCBI Taxonomy" id="317549"/>
    <lineage>
        <taxon>Eukaryota</taxon>
        <taxon>Metazoa</taxon>
        <taxon>Cnidaria</taxon>
        <taxon>Anthozoa</taxon>
        <taxon>Octocorallia</taxon>
        <taxon>Malacalcyonacea</taxon>
        <taxon>Plexauridae</taxon>
        <taxon>Paramuricea</taxon>
    </lineage>
</organism>
<keyword evidence="2" id="KW-0548">Nucleotidyltransferase</keyword>
<dbReference type="GO" id="GO:0003964">
    <property type="term" value="F:RNA-directed DNA polymerase activity"/>
    <property type="evidence" value="ECO:0007669"/>
    <property type="project" value="UniProtKB-KW"/>
</dbReference>
<name>A0A6S7KP05_PARCT</name>
<dbReference type="CDD" id="cd09274">
    <property type="entry name" value="RNase_HI_RT_Ty3"/>
    <property type="match status" value="1"/>
</dbReference>
<keyword evidence="8" id="KW-1185">Reference proteome</keyword>
<dbReference type="EMBL" id="CACRXK020035841">
    <property type="protein sequence ID" value="CAB4044694.1"/>
    <property type="molecule type" value="Genomic_DNA"/>
</dbReference>
<evidence type="ECO:0000313" key="8">
    <source>
        <dbReference type="Proteomes" id="UP001152795"/>
    </source>
</evidence>
<dbReference type="PANTHER" id="PTHR34072">
    <property type="entry name" value="ENZYMATIC POLYPROTEIN-RELATED"/>
    <property type="match status" value="1"/>
</dbReference>
<dbReference type="InterPro" id="IPR043502">
    <property type="entry name" value="DNA/RNA_pol_sf"/>
</dbReference>
<keyword evidence="1" id="KW-0808">Transferase</keyword>
<evidence type="ECO:0000313" key="7">
    <source>
        <dbReference type="EMBL" id="CAB4044694.1"/>
    </source>
</evidence>
<dbReference type="PANTHER" id="PTHR34072:SF52">
    <property type="entry name" value="RIBONUCLEASE H"/>
    <property type="match status" value="1"/>
</dbReference>
<accession>A0A6S7KP05</accession>
<keyword evidence="4" id="KW-0255">Endonuclease</keyword>
<evidence type="ECO:0000256" key="4">
    <source>
        <dbReference type="ARBA" id="ARBA00022759"/>
    </source>
</evidence>
<dbReference type="InterPro" id="IPR043128">
    <property type="entry name" value="Rev_trsase/Diguanyl_cyclase"/>
</dbReference>
<keyword evidence="6" id="KW-0695">RNA-directed DNA polymerase</keyword>
<proteinExistence type="predicted"/>
<dbReference type="Pfam" id="PF17917">
    <property type="entry name" value="RT_RNaseH"/>
    <property type="match status" value="1"/>
</dbReference>
<evidence type="ECO:0000256" key="2">
    <source>
        <dbReference type="ARBA" id="ARBA00022695"/>
    </source>
</evidence>
<keyword evidence="5" id="KW-0378">Hydrolase</keyword>
<dbReference type="GO" id="GO:0004519">
    <property type="term" value="F:endonuclease activity"/>
    <property type="evidence" value="ECO:0007669"/>
    <property type="project" value="UniProtKB-KW"/>
</dbReference>
<dbReference type="SUPFAM" id="SSF56672">
    <property type="entry name" value="DNA/RNA polymerases"/>
    <property type="match status" value="1"/>
</dbReference>
<evidence type="ECO:0000256" key="5">
    <source>
        <dbReference type="ARBA" id="ARBA00022801"/>
    </source>
</evidence>
<dbReference type="AlphaFoldDB" id="A0A6S7KP05"/>
<protein>
    <submittedName>
        <fullName evidence="7">Retrotransposable element</fullName>
    </submittedName>
</protein>
<keyword evidence="3" id="KW-0540">Nuclease</keyword>
<dbReference type="Proteomes" id="UP001152795">
    <property type="component" value="Unassembled WGS sequence"/>
</dbReference>
<evidence type="ECO:0000256" key="3">
    <source>
        <dbReference type="ARBA" id="ARBA00022722"/>
    </source>
</evidence>
<feature type="non-terminal residue" evidence="7">
    <location>
        <position position="266"/>
    </location>
</feature>
<dbReference type="InterPro" id="IPR041373">
    <property type="entry name" value="RT_RNaseH"/>
</dbReference>
<reference evidence="7" key="1">
    <citation type="submission" date="2020-04" db="EMBL/GenBank/DDBJ databases">
        <authorList>
            <person name="Alioto T."/>
            <person name="Alioto T."/>
            <person name="Gomez Garrido J."/>
        </authorList>
    </citation>
    <scope>NUCLEOTIDE SEQUENCE</scope>
    <source>
        <strain evidence="7">A484AB</strain>
    </source>
</reference>
<evidence type="ECO:0000256" key="6">
    <source>
        <dbReference type="ARBA" id="ARBA00022918"/>
    </source>
</evidence>
<dbReference type="OrthoDB" id="7696691at2759"/>